<evidence type="ECO:0000259" key="1">
    <source>
        <dbReference type="Pfam" id="PF02836"/>
    </source>
</evidence>
<sequence length="1250" mass="139093">MATRFGFREFEIRGRDFYLNGTRTVLLRNSHLTSLTTSREHIFSEVRSSAGNPYNCIRMHLGFNSEALLDLCDELGVLAIPESAWHNSLDSKTPLAERALWLPNVVEYTRGMIQLHRNRPSVILWNLTNESIWGKTSPDYMEVADALVAVAKEMDPTRPFAGDGEVDWGGRLPVTTIHYPESTIKNSLREAYPSSGSVLPNDAHWLRVGEKNESWRAEFIWDKPLVIGEYWYPSGNADPYSAFMGESVYDWQKWRRQRMDGRDLGPAEANEFVKSQQILTDAYRMDGVAGVNPWASDGNRAMPRLAVRPVDFFPNLQSGAVNVRKFVVFNDSGRSYGRMNLQCQLQVEGDTVWETVISAPVGAGEMREFEVPIDSPVVTQQAEAELMIRLRWERAGGWHQLDRYNETVFVMPSEDLSDLAAAQILLFDPSGKTADSLQALGLNVAPTASLTAGDLQGKQVLLVGEDTDATEFKDVIVDFVHSGGRAIVLRQDRWVPMSGQLPDYEKTHLSTRAWRRSFDHPIIQGMDDAQFSYWRPNHLVSIKTFRKPATGRYAAILDSGGLYGLNWSPLVEVPMERGLFLLSSLDLVNRSDVEPAAAHLLGNMLRYAMDWQPVLSQPLRLLDDNHTALRAALDAAGVVYQEGLDAEGPILLDASYTVEAEELSEIRARLEAGAHVWLHGFTEVTIGSVAQLFPFEPKLQAYDPTVQSAVRRSEDPLMNNLSSFDFFWTQVDLEARSDYFGEGYPTAQLGGPELQLPYLEAGERLVHPGLLVKIPVGAGTLLFDNVLWPEALGAETDKVTRIVSALAANQGAEVKTNSDETLYEYSPIDLSQHANMGYYDRVADDGVGGWTDQGDNDMRFFLINHVGKRGGLESGMEIEAQNFPAEVNLAGRKFWLLDPRETLDHAVISLRGGEHGHQLPEKCEGIVVGKKADTLWFLQAAGWTPEEPRAEVARYIIHYSDGTQVVFPIRYGLEISEWWKPQPLSQAKVAWSGRNLGQSPIGIYSTPWSNPHPEKEIATIDMIGNLSPTQVVLLAITAGVNLDLQQAGEVLAEWQLGDFDGEYVPSRVDHAGRLTARTPAPTRVEQDGKSMLHFQDEQSLSGRIADLPQQGGLGSGQPFAVKVVFTPEAKPTGYFAGIFQAAQYGQRGFRMLLDQRMKLVLEIFSDSEEAKRWGITSSVPLELGRSYTAEVRFDGSYVSLLIDGRVDSMVQAGLPTPFNGDFLVGDASGADYYFTGFIESLWIRSLAKSD</sequence>
<dbReference type="PANTHER" id="PTHR42732">
    <property type="entry name" value="BETA-GALACTOSIDASE"/>
    <property type="match status" value="1"/>
</dbReference>
<dbReference type="Gene3D" id="3.20.20.80">
    <property type="entry name" value="Glycosidases"/>
    <property type="match status" value="1"/>
</dbReference>
<dbReference type="Pfam" id="PF02836">
    <property type="entry name" value="Glyco_hydro_2_C"/>
    <property type="match status" value="1"/>
</dbReference>
<feature type="domain" description="Glycoside hydrolase family 2 catalytic" evidence="1">
    <location>
        <begin position="55"/>
        <end position="236"/>
    </location>
</feature>
<keyword evidence="3" id="KW-1185">Reference proteome</keyword>
<organism evidence="2 3">
    <name type="scientific">Coraliomargarita algicola</name>
    <dbReference type="NCBI Taxonomy" id="3092156"/>
    <lineage>
        <taxon>Bacteria</taxon>
        <taxon>Pseudomonadati</taxon>
        <taxon>Verrucomicrobiota</taxon>
        <taxon>Opitutia</taxon>
        <taxon>Puniceicoccales</taxon>
        <taxon>Coraliomargaritaceae</taxon>
        <taxon>Coraliomargarita</taxon>
    </lineage>
</organism>
<dbReference type="Proteomes" id="UP001324993">
    <property type="component" value="Chromosome"/>
</dbReference>
<dbReference type="SUPFAM" id="SSF49899">
    <property type="entry name" value="Concanavalin A-like lectins/glucanases"/>
    <property type="match status" value="1"/>
</dbReference>
<name>A0ABZ0RHI7_9BACT</name>
<dbReference type="InterPro" id="IPR013320">
    <property type="entry name" value="ConA-like_dom_sf"/>
</dbReference>
<dbReference type="InterPro" id="IPR017853">
    <property type="entry name" value="GH"/>
</dbReference>
<dbReference type="EMBL" id="CP138858">
    <property type="protein sequence ID" value="WPJ95621.1"/>
    <property type="molecule type" value="Genomic_DNA"/>
</dbReference>
<gene>
    <name evidence="2" type="ORF">SH580_19570</name>
</gene>
<protein>
    <submittedName>
        <fullName evidence="2">Glycoside hydrolase family 2 TIM barrel-domain containing protein</fullName>
    </submittedName>
</protein>
<keyword evidence="2" id="KW-0378">Hydrolase</keyword>
<dbReference type="RefSeq" id="WP_319832500.1">
    <property type="nucleotide sequence ID" value="NZ_CP138858.1"/>
</dbReference>
<evidence type="ECO:0000313" key="2">
    <source>
        <dbReference type="EMBL" id="WPJ95621.1"/>
    </source>
</evidence>
<proteinExistence type="predicted"/>
<evidence type="ECO:0000313" key="3">
    <source>
        <dbReference type="Proteomes" id="UP001324993"/>
    </source>
</evidence>
<dbReference type="GO" id="GO:0016787">
    <property type="term" value="F:hydrolase activity"/>
    <property type="evidence" value="ECO:0007669"/>
    <property type="project" value="UniProtKB-KW"/>
</dbReference>
<dbReference type="SUPFAM" id="SSF51445">
    <property type="entry name" value="(Trans)glycosidases"/>
    <property type="match status" value="1"/>
</dbReference>
<dbReference type="InterPro" id="IPR006103">
    <property type="entry name" value="Glyco_hydro_2_cat"/>
</dbReference>
<reference evidence="2 3" key="1">
    <citation type="submission" date="2023-11" db="EMBL/GenBank/DDBJ databases">
        <title>Coraliomargarita sp. nov., isolated from marine algae.</title>
        <authorList>
            <person name="Lee J.K."/>
            <person name="Baek J.H."/>
            <person name="Kim J.M."/>
            <person name="Choi D.G."/>
            <person name="Jeon C.O."/>
        </authorList>
    </citation>
    <scope>NUCLEOTIDE SEQUENCE [LARGE SCALE GENOMIC DNA]</scope>
    <source>
        <strain evidence="2 3">J2-16</strain>
    </source>
</reference>
<accession>A0ABZ0RHI7</accession>
<dbReference type="InterPro" id="IPR051913">
    <property type="entry name" value="GH2_Domain-Containing"/>
</dbReference>